<sequence length="191" mass="20775">MAANQQHQPIPVEDYDPAEKPQQQPQEHQQAQPVVRIVAAQGANVTPMTTWTTDLCACFQHPGSVLDALFCPWCMMSRQYNVITTGDNSIHWPSCLASSGADVLGAATIGVGVGSWFFAYLTRNRIRQRYQVIGDELTDVLASGFCHCCVLSQNFREMSVRGEYPGGTCCGTEPFALVAPGVPVMGGVQHE</sequence>
<keyword evidence="2" id="KW-1133">Transmembrane helix</keyword>
<keyword evidence="2" id="KW-0812">Transmembrane</keyword>
<dbReference type="PANTHER" id="PTHR15907">
    <property type="entry name" value="DUF614 FAMILY PROTEIN-RELATED"/>
    <property type="match status" value="1"/>
</dbReference>
<feature type="compositionally biased region" description="Low complexity" evidence="1">
    <location>
        <begin position="20"/>
        <end position="32"/>
    </location>
</feature>
<dbReference type="InterPro" id="IPR006461">
    <property type="entry name" value="PLAC_motif_containing"/>
</dbReference>
<organism evidence="3">
    <name type="scientific">Neobodo designis</name>
    <name type="common">Flagellated protozoan</name>
    <name type="synonym">Bodo designis</name>
    <dbReference type="NCBI Taxonomy" id="312471"/>
    <lineage>
        <taxon>Eukaryota</taxon>
        <taxon>Discoba</taxon>
        <taxon>Euglenozoa</taxon>
        <taxon>Kinetoplastea</taxon>
        <taxon>Metakinetoplastina</taxon>
        <taxon>Neobodonida</taxon>
        <taxon>Neobodo</taxon>
    </lineage>
</organism>
<gene>
    <name evidence="3" type="ORF">NDES1114_LOCUS20618</name>
</gene>
<protein>
    <submittedName>
        <fullName evidence="3">Uncharacterized protein</fullName>
    </submittedName>
</protein>
<feature type="region of interest" description="Disordered" evidence="1">
    <location>
        <begin position="1"/>
        <end position="32"/>
    </location>
</feature>
<evidence type="ECO:0000256" key="2">
    <source>
        <dbReference type="SAM" id="Phobius"/>
    </source>
</evidence>
<dbReference type="AlphaFoldDB" id="A0A7S1MCK7"/>
<dbReference type="Pfam" id="PF04749">
    <property type="entry name" value="PLAC8"/>
    <property type="match status" value="1"/>
</dbReference>
<name>A0A7S1MCK7_NEODS</name>
<evidence type="ECO:0000256" key="1">
    <source>
        <dbReference type="SAM" id="MobiDB-lite"/>
    </source>
</evidence>
<accession>A0A7S1MCK7</accession>
<dbReference type="EMBL" id="HBGF01030896">
    <property type="protein sequence ID" value="CAD9127461.1"/>
    <property type="molecule type" value="Transcribed_RNA"/>
</dbReference>
<keyword evidence="2" id="KW-0472">Membrane</keyword>
<proteinExistence type="predicted"/>
<dbReference type="NCBIfam" id="TIGR01571">
    <property type="entry name" value="A_thal_Cys_rich"/>
    <property type="match status" value="1"/>
</dbReference>
<feature type="transmembrane region" description="Helical" evidence="2">
    <location>
        <begin position="103"/>
        <end position="121"/>
    </location>
</feature>
<evidence type="ECO:0000313" key="3">
    <source>
        <dbReference type="EMBL" id="CAD9127461.1"/>
    </source>
</evidence>
<reference evidence="3" key="1">
    <citation type="submission" date="2021-01" db="EMBL/GenBank/DDBJ databases">
        <authorList>
            <person name="Corre E."/>
            <person name="Pelletier E."/>
            <person name="Niang G."/>
            <person name="Scheremetjew M."/>
            <person name="Finn R."/>
            <person name="Kale V."/>
            <person name="Holt S."/>
            <person name="Cochrane G."/>
            <person name="Meng A."/>
            <person name="Brown T."/>
            <person name="Cohen L."/>
        </authorList>
    </citation>
    <scope>NUCLEOTIDE SEQUENCE</scope>
    <source>
        <strain evidence="3">CCAP 1951/1</strain>
    </source>
</reference>